<evidence type="ECO:0000313" key="1">
    <source>
        <dbReference type="EMBL" id="GEQ97127.1"/>
    </source>
</evidence>
<organism evidence="2 4">
    <name type="scientific">Iodidimonas gelatinilytica</name>
    <dbReference type="NCBI Taxonomy" id="1236966"/>
    <lineage>
        <taxon>Bacteria</taxon>
        <taxon>Pseudomonadati</taxon>
        <taxon>Pseudomonadota</taxon>
        <taxon>Alphaproteobacteria</taxon>
        <taxon>Iodidimonadales</taxon>
        <taxon>Iodidimonadaceae</taxon>
        <taxon>Iodidimonas</taxon>
    </lineage>
</organism>
<name>A0A5A7MU80_9PROT</name>
<dbReference type="InterPro" id="IPR008325">
    <property type="entry name" value="EipA-like"/>
</dbReference>
<dbReference type="Pfam" id="PF06577">
    <property type="entry name" value="EipA"/>
    <property type="match status" value="1"/>
</dbReference>
<proteinExistence type="predicted"/>
<gene>
    <name evidence="1" type="ORF">JCM17844_07640</name>
    <name evidence="2" type="ORF">JCM17845_00810</name>
</gene>
<reference evidence="3 4" key="1">
    <citation type="submission" date="2019-09" db="EMBL/GenBank/DDBJ databases">
        <title>NBRP : Genome information of microbial organism related human and environment.</title>
        <authorList>
            <person name="Hattori M."/>
            <person name="Oshima K."/>
            <person name="Inaba H."/>
            <person name="Suda W."/>
            <person name="Sakamoto M."/>
            <person name="Iino T."/>
            <person name="Kitahara M."/>
            <person name="Oshida Y."/>
            <person name="Iida T."/>
            <person name="Kudo T."/>
            <person name="Itoh T."/>
            <person name="Ohkuma M."/>
        </authorList>
    </citation>
    <scope>NUCLEOTIDE SEQUENCE [LARGE SCALE GENOMIC DNA]</scope>
    <source>
        <strain evidence="1 3">Hi-2</strain>
        <strain evidence="2 4">Mie-1</strain>
    </source>
</reference>
<dbReference type="Proteomes" id="UP000322084">
    <property type="component" value="Unassembled WGS sequence"/>
</dbReference>
<protein>
    <recommendedName>
        <fullName evidence="5">DUF1134 domain-containing protein</fullName>
    </recommendedName>
</protein>
<accession>A0A5A7MMF8</accession>
<dbReference type="EMBL" id="BKCM01000001">
    <property type="protein sequence ID" value="GEQ99457.1"/>
    <property type="molecule type" value="Genomic_DNA"/>
</dbReference>
<keyword evidence="4" id="KW-1185">Reference proteome</keyword>
<evidence type="ECO:0000313" key="3">
    <source>
        <dbReference type="Proteomes" id="UP000322084"/>
    </source>
</evidence>
<evidence type="ECO:0000313" key="2">
    <source>
        <dbReference type="EMBL" id="GEQ99457.1"/>
    </source>
</evidence>
<sequence length="224" mass="24163">MLKVTLVVAAPSIRKQDIFMPRTFSKIRPLICGLLFVLVSGCVSSNSSSTKAPPAPDYTNQTDENTFDQRTILEASKDVFGEGAEGLGGIIESIFADLGRPNGYIAGEEAGGALIVGLRYGNGILHHKIEGTRQVHWAGPSIGFDVGGDAAKVFTLVYNLYDTEDIFRRFPQIEGQFYFVGGLGVSYHQRGDVIIAPIRLGVGLRAGANVGSYKITKESTFNPF</sequence>
<accession>A0A5A7MU80</accession>
<comment type="caution">
    <text evidence="2">The sequence shown here is derived from an EMBL/GenBank/DDBJ whole genome shotgun (WGS) entry which is preliminary data.</text>
</comment>
<evidence type="ECO:0000313" key="4">
    <source>
        <dbReference type="Proteomes" id="UP000325187"/>
    </source>
</evidence>
<dbReference type="Proteomes" id="UP000325187">
    <property type="component" value="Unassembled WGS sequence"/>
</dbReference>
<dbReference type="EMBL" id="BKCL01000002">
    <property type="protein sequence ID" value="GEQ97127.1"/>
    <property type="molecule type" value="Genomic_DNA"/>
</dbReference>
<evidence type="ECO:0008006" key="5">
    <source>
        <dbReference type="Google" id="ProtNLM"/>
    </source>
</evidence>
<dbReference type="AlphaFoldDB" id="A0A5A7MU80"/>